<evidence type="ECO:0000313" key="1">
    <source>
        <dbReference type="EMBL" id="PZW48145.1"/>
    </source>
</evidence>
<proteinExistence type="predicted"/>
<evidence type="ECO:0000313" key="2">
    <source>
        <dbReference type="Proteomes" id="UP000249688"/>
    </source>
</evidence>
<reference evidence="1 2" key="1">
    <citation type="submission" date="2018-06" db="EMBL/GenBank/DDBJ databases">
        <title>Genomic Encyclopedia of Archaeal and Bacterial Type Strains, Phase II (KMG-II): from individual species to whole genera.</title>
        <authorList>
            <person name="Goeker M."/>
        </authorList>
    </citation>
    <scope>NUCLEOTIDE SEQUENCE [LARGE SCALE GENOMIC DNA]</scope>
    <source>
        <strain evidence="1 2">DSM 24525</strain>
    </source>
</reference>
<keyword evidence="2" id="KW-1185">Reference proteome</keyword>
<accession>A0A2W7IMT4</accession>
<organism evidence="1 2">
    <name type="scientific">Humitalea rosea</name>
    <dbReference type="NCBI Taxonomy" id="990373"/>
    <lineage>
        <taxon>Bacteria</taxon>
        <taxon>Pseudomonadati</taxon>
        <taxon>Pseudomonadota</taxon>
        <taxon>Alphaproteobacteria</taxon>
        <taxon>Acetobacterales</taxon>
        <taxon>Roseomonadaceae</taxon>
        <taxon>Humitalea</taxon>
    </lineage>
</organism>
<dbReference type="EMBL" id="QKYU01000006">
    <property type="protein sequence ID" value="PZW48145.1"/>
    <property type="molecule type" value="Genomic_DNA"/>
</dbReference>
<dbReference type="RefSeq" id="WP_111397544.1">
    <property type="nucleotide sequence ID" value="NZ_QKYU01000006.1"/>
</dbReference>
<gene>
    <name evidence="1" type="ORF">C8P66_106149</name>
</gene>
<dbReference type="AlphaFoldDB" id="A0A2W7IMT4"/>
<sequence>MNTPIAAVLWADEARRDVGSLLRLLAHLELSCMEIGADDAAGLIAEAARALADTLELRRLAA</sequence>
<protein>
    <submittedName>
        <fullName evidence="1">Uncharacterized protein</fullName>
    </submittedName>
</protein>
<name>A0A2W7IMT4_9PROT</name>
<dbReference type="Proteomes" id="UP000249688">
    <property type="component" value="Unassembled WGS sequence"/>
</dbReference>
<comment type="caution">
    <text evidence="1">The sequence shown here is derived from an EMBL/GenBank/DDBJ whole genome shotgun (WGS) entry which is preliminary data.</text>
</comment>